<dbReference type="RefSeq" id="WP_394846759.1">
    <property type="nucleotide sequence ID" value="NZ_CP089982.1"/>
</dbReference>
<evidence type="ECO:0000313" key="1">
    <source>
        <dbReference type="EMBL" id="WXA96146.1"/>
    </source>
</evidence>
<sequence>MAQVETTAREQVLAQAAGADPIAGALVGVLCEPVATSSKGRAYLAPRAWERLRDGVPLLLGFGEEVLAASERLVEAVRASALPEPEKEQVVAGASVVRQVVFTAAITAPPDLWLIYHVLGFFAELGLLARLAAGEALHPACCQVTWKGSMRELVPEELDTDLHFLLSRGFVEPYDEGFRIAGHPRVRETFERILTQPPRGPASPASLWRRLFAGEPLEVAEITELQAIGEGVPRRRDPAQNHWIPTFEELDLGRRLLPIVLGLRAAQRTAGLVAGAELVPAEGDARYGSCMGAALSVLTAAGWLSEQDGRHSVTVLGARGFSRGPGPFGIVEAYRTYMDRGREILLHGRGEVWVQRGENVGASQDANRATFEQANDALDRFVRDTGFSYRVFIEHAIGRGEATRQRFARSGDTLTYVGADLEDAAIDAAVAEQARGALPRAMHFVRNADIGQPEVLLAALRAEGIEARGAAMLVGNGFHEVRNQTDLGMIEVFRGYERAGIVLLFTEENALSIDDLRATAWNTYHAGFKYVHAKSGQGLRPAEPNPRPARLGRPLRAAWSECARRAGYVRADAYCTRTRTVYPSTPIGGYNPSISTNHFFIPASLARTLGIARPT</sequence>
<organism evidence="1 2">
    <name type="scientific">Pendulispora brunnea</name>
    <dbReference type="NCBI Taxonomy" id="2905690"/>
    <lineage>
        <taxon>Bacteria</taxon>
        <taxon>Pseudomonadati</taxon>
        <taxon>Myxococcota</taxon>
        <taxon>Myxococcia</taxon>
        <taxon>Myxococcales</taxon>
        <taxon>Sorangiineae</taxon>
        <taxon>Pendulisporaceae</taxon>
        <taxon>Pendulispora</taxon>
    </lineage>
</organism>
<evidence type="ECO:0000313" key="2">
    <source>
        <dbReference type="Proteomes" id="UP001379533"/>
    </source>
</evidence>
<dbReference type="EMBL" id="CP089982">
    <property type="protein sequence ID" value="WXA96146.1"/>
    <property type="molecule type" value="Genomic_DNA"/>
</dbReference>
<protein>
    <submittedName>
        <fullName evidence="1">Uncharacterized protein</fullName>
    </submittedName>
</protein>
<accession>A0ABZ2KBZ2</accession>
<reference evidence="1 2" key="1">
    <citation type="submission" date="2021-12" db="EMBL/GenBank/DDBJ databases">
        <title>Discovery of the Pendulisporaceae a myxobacterial family with distinct sporulation behavior and unique specialized metabolism.</title>
        <authorList>
            <person name="Garcia R."/>
            <person name="Popoff A."/>
            <person name="Bader C.D."/>
            <person name="Loehr J."/>
            <person name="Walesch S."/>
            <person name="Walt C."/>
            <person name="Boldt J."/>
            <person name="Bunk B."/>
            <person name="Haeckl F.J.F.P.J."/>
            <person name="Gunesch A.P."/>
            <person name="Birkelbach J."/>
            <person name="Nuebel U."/>
            <person name="Pietschmann T."/>
            <person name="Bach T."/>
            <person name="Mueller R."/>
        </authorList>
    </citation>
    <scope>NUCLEOTIDE SEQUENCE [LARGE SCALE GENOMIC DNA]</scope>
    <source>
        <strain evidence="1 2">MSr12523</strain>
    </source>
</reference>
<keyword evidence="2" id="KW-1185">Reference proteome</keyword>
<name>A0ABZ2KBZ2_9BACT</name>
<gene>
    <name evidence="1" type="ORF">LZC95_04755</name>
</gene>
<proteinExistence type="predicted"/>
<dbReference type="Proteomes" id="UP001379533">
    <property type="component" value="Chromosome"/>
</dbReference>